<keyword evidence="6" id="KW-1185">Reference proteome</keyword>
<name>A0A1H6TUH7_9MICO</name>
<proteinExistence type="inferred from homology"/>
<dbReference type="EMBL" id="FNZI01000001">
    <property type="protein sequence ID" value="SEI82906.1"/>
    <property type="molecule type" value="Genomic_DNA"/>
</dbReference>
<protein>
    <recommendedName>
        <fullName evidence="7">Tail sheath protein C-terminal domain-containing protein</fullName>
    </recommendedName>
</protein>
<feature type="region of interest" description="Disordered" evidence="2">
    <location>
        <begin position="379"/>
        <end position="400"/>
    </location>
</feature>
<evidence type="ECO:0000259" key="4">
    <source>
        <dbReference type="Pfam" id="PF17482"/>
    </source>
</evidence>
<dbReference type="AlphaFoldDB" id="A0A1H6TUH7"/>
<dbReference type="Pfam" id="PF04984">
    <property type="entry name" value="Phage_sheath_1"/>
    <property type="match status" value="1"/>
</dbReference>
<dbReference type="InterPro" id="IPR020287">
    <property type="entry name" value="Tail_sheath_C"/>
</dbReference>
<dbReference type="PANTHER" id="PTHR35861:SF1">
    <property type="entry name" value="PHAGE TAIL SHEATH PROTEIN"/>
    <property type="match status" value="1"/>
</dbReference>
<comment type="similarity">
    <text evidence="1">Belongs to the myoviridae tail sheath protein family.</text>
</comment>
<dbReference type="InterPro" id="IPR052042">
    <property type="entry name" value="Tail_sheath_structural"/>
</dbReference>
<evidence type="ECO:0000259" key="3">
    <source>
        <dbReference type="Pfam" id="PF04984"/>
    </source>
</evidence>
<evidence type="ECO:0000313" key="6">
    <source>
        <dbReference type="Proteomes" id="UP000183315"/>
    </source>
</evidence>
<evidence type="ECO:0000256" key="2">
    <source>
        <dbReference type="SAM" id="MobiDB-lite"/>
    </source>
</evidence>
<dbReference type="Pfam" id="PF17482">
    <property type="entry name" value="Phage_sheath_1C"/>
    <property type="match status" value="1"/>
</dbReference>
<evidence type="ECO:0000313" key="5">
    <source>
        <dbReference type="EMBL" id="SEI82906.1"/>
    </source>
</evidence>
<feature type="domain" description="Tail sheath protein C-terminal" evidence="4">
    <location>
        <begin position="541"/>
        <end position="646"/>
    </location>
</feature>
<dbReference type="InterPro" id="IPR035089">
    <property type="entry name" value="Phage_sheath_subtilisin"/>
</dbReference>
<feature type="domain" description="Tail sheath protein subtilisin-like" evidence="3">
    <location>
        <begin position="421"/>
        <end position="539"/>
    </location>
</feature>
<evidence type="ECO:0000256" key="1">
    <source>
        <dbReference type="ARBA" id="ARBA00008005"/>
    </source>
</evidence>
<accession>A0A1H6TUH7</accession>
<reference evidence="6" key="1">
    <citation type="submission" date="2016-10" db="EMBL/GenBank/DDBJ databases">
        <authorList>
            <person name="Varghese N."/>
        </authorList>
    </citation>
    <scope>NUCLEOTIDE SEQUENCE [LARGE SCALE GENOMIC DNA]</scope>
    <source>
        <strain evidence="6">DSM 24868</strain>
    </source>
</reference>
<gene>
    <name evidence="5" type="ORF">SAMN05421637_0123</name>
</gene>
<dbReference type="Gene3D" id="3.40.50.11780">
    <property type="match status" value="2"/>
</dbReference>
<organism evidence="5 6">
    <name type="scientific">Demequina mangrovi</name>
    <dbReference type="NCBI Taxonomy" id="1043493"/>
    <lineage>
        <taxon>Bacteria</taxon>
        <taxon>Bacillati</taxon>
        <taxon>Actinomycetota</taxon>
        <taxon>Actinomycetes</taxon>
        <taxon>Micrococcales</taxon>
        <taxon>Demequinaceae</taxon>
        <taxon>Demequina</taxon>
    </lineage>
</organism>
<evidence type="ECO:0008006" key="7">
    <source>
        <dbReference type="Google" id="ProtNLM"/>
    </source>
</evidence>
<dbReference type="RefSeq" id="WP_052405488.1">
    <property type="nucleotide sequence ID" value="NZ_BBLU01000001.1"/>
</dbReference>
<feature type="compositionally biased region" description="Basic and acidic residues" evidence="2">
    <location>
        <begin position="390"/>
        <end position="400"/>
    </location>
</feature>
<dbReference type="eggNOG" id="COG3497">
    <property type="taxonomic scope" value="Bacteria"/>
</dbReference>
<dbReference type="STRING" id="1043493.SAMN05421637_0123"/>
<dbReference type="PANTHER" id="PTHR35861">
    <property type="match status" value="1"/>
</dbReference>
<dbReference type="Proteomes" id="UP000183315">
    <property type="component" value="Unassembled WGS sequence"/>
</dbReference>
<sequence>MITATGARTPGRPGVFLAPARQQADLRPVRLDITGFVGVALRGPVDTPVRVERWSDFVDTFGGFEAPPGGPTRLLPYAVSAFFRQGGRTAYVLRVAPHSPEAGSGDDATARFLLTPDAGRPAGLSAADEGEWGNDLAVSLVYRASQRVLAEVLDDGSLMLPAGADAPVGSVLRLSVPADPAGTRIRRVQAVDGRAPRGTARAVTLDTAPPFGSGVLLRVEVVTATLTVRQPRSPGRADEVIDGLGLHPGHPRWIRDVLADPSMSGLVSPRGDWTDVDLTPEASLSPLIATLEHRGADRAHLIDATAFFDDGPADLHAIDEEVAPGQPAPHVGVDRMARVTEIGLLCVPDLTWGAYQPAPQAPARHPHAPLPCRCRSCEPPAPEPGWRAPDPPRGRLDARDPDSMREITLRQHRIVEVARQAERFVALLDVPDGLAVEQIAAWRATFDSSYAAAYHPWLAVAAEGGGETVTMAPSCFAAGIIAARENRLGLPWGPANELADGAVQARSAVTDALHESLHGMGVNVYRRERDGFRLSAARTLSTDPDYRQLSVRRLMTMLRLTLQRECADLAFEPNTPELRERLRQLVTHLLRGLARQGAFAGRSEAESFFVHCGDDVNPPSSQALGRLIAEIGVAPAAPLEFILVRIARDPDGALGVESDGV</sequence>